<dbReference type="AlphaFoldDB" id="A0AA88P5Y1"/>
<accession>A0AA88P5Y1</accession>
<name>A0AA88P5Y1_9TELE</name>
<sequence>MHCRWLTFWVIASSPSTRKLTDYFFPRVVKLFVPCRELPLTFEPSLLGCCSRPLGRRASPRRDERPAHSFPKTAFIPPTVPCLDHARSHAVGCQTGKDSFGPRTLATLLRDSGSTATDSPFPGRGHAGAQTCL</sequence>
<protein>
    <submittedName>
        <fullName evidence="2">Uncharacterized protein</fullName>
    </submittedName>
</protein>
<organism evidence="2 3">
    <name type="scientific">Cirrhinus molitorella</name>
    <name type="common">mud carp</name>
    <dbReference type="NCBI Taxonomy" id="172907"/>
    <lineage>
        <taxon>Eukaryota</taxon>
        <taxon>Metazoa</taxon>
        <taxon>Chordata</taxon>
        <taxon>Craniata</taxon>
        <taxon>Vertebrata</taxon>
        <taxon>Euteleostomi</taxon>
        <taxon>Actinopterygii</taxon>
        <taxon>Neopterygii</taxon>
        <taxon>Teleostei</taxon>
        <taxon>Ostariophysi</taxon>
        <taxon>Cypriniformes</taxon>
        <taxon>Cyprinidae</taxon>
        <taxon>Labeoninae</taxon>
        <taxon>Labeonini</taxon>
        <taxon>Cirrhinus</taxon>
    </lineage>
</organism>
<dbReference type="EMBL" id="JAUYZG010000023">
    <property type="protein sequence ID" value="KAK2870823.1"/>
    <property type="molecule type" value="Genomic_DNA"/>
</dbReference>
<comment type="caution">
    <text evidence="2">The sequence shown here is derived from an EMBL/GenBank/DDBJ whole genome shotgun (WGS) entry which is preliminary data.</text>
</comment>
<evidence type="ECO:0000256" key="1">
    <source>
        <dbReference type="SAM" id="MobiDB-lite"/>
    </source>
</evidence>
<keyword evidence="3" id="KW-1185">Reference proteome</keyword>
<evidence type="ECO:0000313" key="3">
    <source>
        <dbReference type="Proteomes" id="UP001187343"/>
    </source>
</evidence>
<proteinExistence type="predicted"/>
<feature type="region of interest" description="Disordered" evidence="1">
    <location>
        <begin position="112"/>
        <end position="133"/>
    </location>
</feature>
<gene>
    <name evidence="2" type="ORF">Q8A67_023350</name>
</gene>
<evidence type="ECO:0000313" key="2">
    <source>
        <dbReference type="EMBL" id="KAK2870823.1"/>
    </source>
</evidence>
<dbReference type="Proteomes" id="UP001187343">
    <property type="component" value="Unassembled WGS sequence"/>
</dbReference>
<reference evidence="2" key="1">
    <citation type="submission" date="2023-08" db="EMBL/GenBank/DDBJ databases">
        <title>Chromosome-level Genome Assembly of mud carp (Cirrhinus molitorella).</title>
        <authorList>
            <person name="Liu H."/>
        </authorList>
    </citation>
    <scope>NUCLEOTIDE SEQUENCE</scope>
    <source>
        <strain evidence="2">Prfri</strain>
        <tissue evidence="2">Muscle</tissue>
    </source>
</reference>